<protein>
    <submittedName>
        <fullName evidence="9">Type IV secretory system conjugative DNA transfer family protein</fullName>
    </submittedName>
</protein>
<dbReference type="RefSeq" id="WP_380098365.1">
    <property type="nucleotide sequence ID" value="NZ_JBHRYD010000016.1"/>
</dbReference>
<dbReference type="EMBL" id="JBHRYD010000016">
    <property type="protein sequence ID" value="MFC3706258.1"/>
    <property type="molecule type" value="Genomic_DNA"/>
</dbReference>
<keyword evidence="10" id="KW-1185">Reference proteome</keyword>
<evidence type="ECO:0000256" key="4">
    <source>
        <dbReference type="ARBA" id="ARBA00022692"/>
    </source>
</evidence>
<organism evidence="9 10">
    <name type="scientific">Devosia honganensis</name>
    <dbReference type="NCBI Taxonomy" id="1610527"/>
    <lineage>
        <taxon>Bacteria</taxon>
        <taxon>Pseudomonadati</taxon>
        <taxon>Pseudomonadota</taxon>
        <taxon>Alphaproteobacteria</taxon>
        <taxon>Hyphomicrobiales</taxon>
        <taxon>Devosiaceae</taxon>
        <taxon>Devosia</taxon>
    </lineage>
</organism>
<evidence type="ECO:0000256" key="6">
    <source>
        <dbReference type="ARBA" id="ARBA00023136"/>
    </source>
</evidence>
<evidence type="ECO:0000256" key="1">
    <source>
        <dbReference type="ARBA" id="ARBA00004651"/>
    </source>
</evidence>
<keyword evidence="4" id="KW-0812">Transmembrane</keyword>
<dbReference type="Gene3D" id="3.40.50.300">
    <property type="entry name" value="P-loop containing nucleotide triphosphate hydrolases"/>
    <property type="match status" value="1"/>
</dbReference>
<accession>A0ABV7X6I8</accession>
<reference evidence="10" key="1">
    <citation type="journal article" date="2019" name="Int. J. Syst. Evol. Microbiol.">
        <title>The Global Catalogue of Microorganisms (GCM) 10K type strain sequencing project: providing services to taxonomists for standard genome sequencing and annotation.</title>
        <authorList>
            <consortium name="The Broad Institute Genomics Platform"/>
            <consortium name="The Broad Institute Genome Sequencing Center for Infectious Disease"/>
            <person name="Wu L."/>
            <person name="Ma J."/>
        </authorList>
    </citation>
    <scope>NUCLEOTIDE SEQUENCE [LARGE SCALE GENOMIC DNA]</scope>
    <source>
        <strain evidence="10">KCTC 42281</strain>
    </source>
</reference>
<dbReference type="Proteomes" id="UP001595613">
    <property type="component" value="Unassembled WGS sequence"/>
</dbReference>
<feature type="region of interest" description="Disordered" evidence="8">
    <location>
        <begin position="478"/>
        <end position="513"/>
    </location>
</feature>
<proteinExistence type="inferred from homology"/>
<feature type="compositionally biased region" description="Low complexity" evidence="8">
    <location>
        <begin position="478"/>
        <end position="502"/>
    </location>
</feature>
<dbReference type="InterPro" id="IPR003688">
    <property type="entry name" value="TraG/VirD4"/>
</dbReference>
<feature type="compositionally biased region" description="Polar residues" evidence="8">
    <location>
        <begin position="435"/>
        <end position="452"/>
    </location>
</feature>
<keyword evidence="5" id="KW-1133">Transmembrane helix</keyword>
<comment type="similarity">
    <text evidence="2">Belongs to the VirD4/TraG family.</text>
</comment>
<evidence type="ECO:0000256" key="3">
    <source>
        <dbReference type="ARBA" id="ARBA00022475"/>
    </source>
</evidence>
<evidence type="ECO:0000256" key="2">
    <source>
        <dbReference type="ARBA" id="ARBA00008806"/>
    </source>
</evidence>
<keyword evidence="7" id="KW-0175">Coiled coil</keyword>
<feature type="compositionally biased region" description="Low complexity" evidence="8">
    <location>
        <begin position="453"/>
        <end position="463"/>
    </location>
</feature>
<comment type="caution">
    <text evidence="9">The sequence shown here is derived from an EMBL/GenBank/DDBJ whole genome shotgun (WGS) entry which is preliminary data.</text>
</comment>
<comment type="subcellular location">
    <subcellularLocation>
        <location evidence="1">Cell membrane</location>
        <topology evidence="1">Multi-pass membrane protein</topology>
    </subcellularLocation>
</comment>
<sequence length="692" mass="77457">MSMNLPVTYTQAHDTSKIPLGTAGWMNFVGDRKPIYAEGDLWLGRLPSGEAVGYNDDRHVLLVSGTRSGKGASIIIPNLCLWPGSAVVIDPKGENAMVTARRRAHGSAWARGQMQEVYILDPFGEVSTQHDDFADLRASYNPLDILKGDSRTAIDDAARIADALIVSEDSREPFFDDSAKTMLKALLLHVASSSDIPDDKRNLATLRNISLSGDDEMRRLLEINGEDDIPTGMSLLFKAMQRNTAYGGVVAQYGVMFEELLGSSPRTMMSVMQVLRTNTDFLDSLALRDTLSHSSFDLGNLKRWQTTVYLCLPQRYMASHYRWLRMMTALIIGEMERVRPTPAPKHPVLMVLDEFPALGRMKVIENAAAQIAGYGVKLMFVAQTLAQLKDVYKDNWETLVANAGLKLFFGNDDHFTREYVSKLIGEIEVQRWTESHSATKGTSKSRSHGQYQSESGSVSSSVTDSSGWSGGHFNFSRSTSSSSTVGWSSGTSSNSSVGSNESQTRGKNESIHKRYLLTPDEVGRLFGNRAQPAMLALASGMQPLALRRGTYFADRQFTALFDPHRDHKPPVTLEYRRQERLKAQRRTELREAEYKRLRAEKEARDAREREELLALRAAQHAAKEQELERLKREAIANARKRRITAIIRRIIQLGFVATLAWGAMQYPPIAKTVHQVATGLQIQWNIQVDRWL</sequence>
<feature type="coiled-coil region" evidence="7">
    <location>
        <begin position="589"/>
        <end position="640"/>
    </location>
</feature>
<dbReference type="Pfam" id="PF02534">
    <property type="entry name" value="T4SS-DNA_transf"/>
    <property type="match status" value="2"/>
</dbReference>
<dbReference type="PANTHER" id="PTHR37937">
    <property type="entry name" value="CONJUGATIVE TRANSFER: DNA TRANSPORT"/>
    <property type="match status" value="1"/>
</dbReference>
<keyword evidence="6" id="KW-0472">Membrane</keyword>
<dbReference type="InterPro" id="IPR027417">
    <property type="entry name" value="P-loop_NTPase"/>
</dbReference>
<evidence type="ECO:0000256" key="7">
    <source>
        <dbReference type="SAM" id="Coils"/>
    </source>
</evidence>
<name>A0ABV7X6I8_9HYPH</name>
<dbReference type="CDD" id="cd01127">
    <property type="entry name" value="TrwB_TraG_TraD_VirD4"/>
    <property type="match status" value="2"/>
</dbReference>
<keyword evidence="3" id="KW-1003">Cell membrane</keyword>
<evidence type="ECO:0000313" key="9">
    <source>
        <dbReference type="EMBL" id="MFC3706258.1"/>
    </source>
</evidence>
<evidence type="ECO:0000256" key="8">
    <source>
        <dbReference type="SAM" id="MobiDB-lite"/>
    </source>
</evidence>
<evidence type="ECO:0000313" key="10">
    <source>
        <dbReference type="Proteomes" id="UP001595613"/>
    </source>
</evidence>
<dbReference type="PANTHER" id="PTHR37937:SF1">
    <property type="entry name" value="CONJUGATIVE TRANSFER: DNA TRANSPORT"/>
    <property type="match status" value="1"/>
</dbReference>
<gene>
    <name evidence="9" type="ORF">ACFOOL_16030</name>
</gene>
<dbReference type="InterPro" id="IPR051539">
    <property type="entry name" value="T4SS-coupling_protein"/>
</dbReference>
<evidence type="ECO:0000256" key="5">
    <source>
        <dbReference type="ARBA" id="ARBA00022989"/>
    </source>
</evidence>
<dbReference type="SUPFAM" id="SSF52540">
    <property type="entry name" value="P-loop containing nucleoside triphosphate hydrolases"/>
    <property type="match status" value="1"/>
</dbReference>
<feature type="region of interest" description="Disordered" evidence="8">
    <location>
        <begin position="434"/>
        <end position="463"/>
    </location>
</feature>